<feature type="region of interest" description="Disordered" evidence="1">
    <location>
        <begin position="81"/>
        <end position="326"/>
    </location>
</feature>
<accession>A0A6A6QA54</accession>
<reference evidence="2" key="1">
    <citation type="journal article" date="2020" name="Stud. Mycol.">
        <title>101 Dothideomycetes genomes: a test case for predicting lifestyles and emergence of pathogens.</title>
        <authorList>
            <person name="Haridas S."/>
            <person name="Albert R."/>
            <person name="Binder M."/>
            <person name="Bloem J."/>
            <person name="Labutti K."/>
            <person name="Salamov A."/>
            <person name="Andreopoulos B."/>
            <person name="Baker S."/>
            <person name="Barry K."/>
            <person name="Bills G."/>
            <person name="Bluhm B."/>
            <person name="Cannon C."/>
            <person name="Castanera R."/>
            <person name="Culley D."/>
            <person name="Daum C."/>
            <person name="Ezra D."/>
            <person name="Gonzalez J."/>
            <person name="Henrissat B."/>
            <person name="Kuo A."/>
            <person name="Liang C."/>
            <person name="Lipzen A."/>
            <person name="Lutzoni F."/>
            <person name="Magnuson J."/>
            <person name="Mondo S."/>
            <person name="Nolan M."/>
            <person name="Ohm R."/>
            <person name="Pangilinan J."/>
            <person name="Park H.-J."/>
            <person name="Ramirez L."/>
            <person name="Alfaro M."/>
            <person name="Sun H."/>
            <person name="Tritt A."/>
            <person name="Yoshinaga Y."/>
            <person name="Zwiers L.-H."/>
            <person name="Turgeon B."/>
            <person name="Goodwin S."/>
            <person name="Spatafora J."/>
            <person name="Crous P."/>
            <person name="Grigoriev I."/>
        </authorList>
    </citation>
    <scope>NUCLEOTIDE SEQUENCE</scope>
    <source>
        <strain evidence="2">CBS 269.34</strain>
    </source>
</reference>
<dbReference type="EMBL" id="MU004200">
    <property type="protein sequence ID" value="KAF2488904.1"/>
    <property type="molecule type" value="Genomic_DNA"/>
</dbReference>
<proteinExistence type="predicted"/>
<feature type="compositionally biased region" description="Basic residues" evidence="1">
    <location>
        <begin position="246"/>
        <end position="258"/>
    </location>
</feature>
<feature type="compositionally biased region" description="Basic and acidic residues" evidence="1">
    <location>
        <begin position="97"/>
        <end position="115"/>
    </location>
</feature>
<gene>
    <name evidence="2" type="ORF">BU16DRAFT_623172</name>
</gene>
<evidence type="ECO:0000313" key="3">
    <source>
        <dbReference type="Proteomes" id="UP000799750"/>
    </source>
</evidence>
<feature type="compositionally biased region" description="Basic and acidic residues" evidence="1">
    <location>
        <begin position="152"/>
        <end position="173"/>
    </location>
</feature>
<feature type="compositionally biased region" description="Low complexity" evidence="1">
    <location>
        <begin position="231"/>
        <end position="245"/>
    </location>
</feature>
<evidence type="ECO:0008006" key="4">
    <source>
        <dbReference type="Google" id="ProtNLM"/>
    </source>
</evidence>
<feature type="compositionally biased region" description="Basic residues" evidence="1">
    <location>
        <begin position="189"/>
        <end position="205"/>
    </location>
</feature>
<sequence length="442" mass="50778">MPAEGLDDEYVVSRLKSDAADSAKKYELVGLEAYMPKSRPTMGAPKPNTRFLRNIIRETDNHNAALLAKEAEDAKNRLKALRYEKEGRLSPYVSDMRGTRGDREYHRPSKRRREEEGEDEKDQHRKRRSGESGRHRDRRDRSQDRYRRHASSRNEETRKHSSRNGDRRREKGDTLMSEEDEETGEASKHSRRRHRSQDRRRRHRSRSESAGRNGSSKRDSHRDRRRRRSRSPSSSSSRSRSPTKSQQRHKPTRSKSHKSGQAPRSPVHTERACSASPDTKHVARKPHASKHRARRHHSPTVASDSDPLDAIIGPAPPPPPPEVRLRGRGAFMASSAMDDHFSASYDPTADVQPNSDVEGDWDEALEAMRDRQKWKQQGADRLRAAGFTDTMVKKWENGGEKTEEDVVWAKKGEGREWDRGKVVDGDGLVDVKAEWGRLKDTY</sequence>
<keyword evidence="3" id="KW-1185">Reference proteome</keyword>
<dbReference type="OrthoDB" id="2431475at2759"/>
<dbReference type="PANTHER" id="PTHR40132:SF1">
    <property type="entry name" value="PRE-MRNA-SPLICING FACTOR 38B"/>
    <property type="match status" value="1"/>
</dbReference>
<name>A0A6A6QA54_9PEZI</name>
<evidence type="ECO:0000256" key="1">
    <source>
        <dbReference type="SAM" id="MobiDB-lite"/>
    </source>
</evidence>
<dbReference type="Proteomes" id="UP000799750">
    <property type="component" value="Unassembled WGS sequence"/>
</dbReference>
<feature type="compositionally biased region" description="Basic residues" evidence="1">
    <location>
        <begin position="282"/>
        <end position="298"/>
    </location>
</feature>
<protein>
    <recommendedName>
        <fullName evidence="4">Pre-mRNA-splicing factor 38B</fullName>
    </recommendedName>
</protein>
<dbReference type="PANTHER" id="PTHR40132">
    <property type="entry name" value="PRE-MRNA-SPLICING FACTOR 38B"/>
    <property type="match status" value="1"/>
</dbReference>
<dbReference type="AlphaFoldDB" id="A0A6A6QA54"/>
<organism evidence="2 3">
    <name type="scientific">Lophium mytilinum</name>
    <dbReference type="NCBI Taxonomy" id="390894"/>
    <lineage>
        <taxon>Eukaryota</taxon>
        <taxon>Fungi</taxon>
        <taxon>Dikarya</taxon>
        <taxon>Ascomycota</taxon>
        <taxon>Pezizomycotina</taxon>
        <taxon>Dothideomycetes</taxon>
        <taxon>Pleosporomycetidae</taxon>
        <taxon>Mytilinidiales</taxon>
        <taxon>Mytilinidiaceae</taxon>
        <taxon>Lophium</taxon>
    </lineage>
</organism>
<evidence type="ECO:0000313" key="2">
    <source>
        <dbReference type="EMBL" id="KAF2488904.1"/>
    </source>
</evidence>
<feature type="compositionally biased region" description="Basic and acidic residues" evidence="1">
    <location>
        <begin position="129"/>
        <end position="145"/>
    </location>
</feature>